<protein>
    <recommendedName>
        <fullName evidence="3">Phosphonate C-P lyase system protein PhnG</fullName>
    </recommendedName>
</protein>
<gene>
    <name evidence="1" type="ORF">PVOR_21479</name>
</gene>
<dbReference type="NCBIfam" id="TIGR03293">
    <property type="entry name" value="PhnG_redo"/>
    <property type="match status" value="1"/>
</dbReference>
<sequence>MQRRQRTEILINGSREIPARLAQQIIDRYEVNTLEQPNNGLVMMKVRETSQKSLFYLGEVFVTESKVQIGQAMGLGLVKGHESELAYQLAVIDAAYQAGIEETKHWTEVLLAEEEVINHKKKAFQHKVLQTKVNFETMDDGN</sequence>
<dbReference type="GO" id="GO:0019634">
    <property type="term" value="P:organic phosphonate metabolic process"/>
    <property type="evidence" value="ECO:0007669"/>
    <property type="project" value="InterPro"/>
</dbReference>
<evidence type="ECO:0008006" key="3">
    <source>
        <dbReference type="Google" id="ProtNLM"/>
    </source>
</evidence>
<comment type="caution">
    <text evidence="1">The sequence shown here is derived from an EMBL/GenBank/DDBJ whole genome shotgun (WGS) entry which is preliminary data.</text>
</comment>
<reference evidence="1 2" key="1">
    <citation type="journal article" date="2010" name="BMC Genomics">
        <title>Genome sequence of the pattern forming Paenibacillus vortex bacterium reveals potential for thriving in complex environments.</title>
        <authorList>
            <person name="Sirota-Madi A."/>
            <person name="Olender T."/>
            <person name="Helman Y."/>
            <person name="Ingham C."/>
            <person name="Brainis I."/>
            <person name="Roth D."/>
            <person name="Hagi E."/>
            <person name="Brodsky L."/>
            <person name="Leshkowitz D."/>
            <person name="Galatenko V."/>
            <person name="Nikolaev V."/>
            <person name="Mugasimangalam R.C."/>
            <person name="Bransburg-Zabary S."/>
            <person name="Gutnick D.L."/>
            <person name="Lancet D."/>
            <person name="Ben-Jacob E."/>
        </authorList>
    </citation>
    <scope>NUCLEOTIDE SEQUENCE [LARGE SCALE GENOMIC DNA]</scope>
    <source>
        <strain evidence="1 2">V453</strain>
    </source>
</reference>
<dbReference type="AlphaFoldDB" id="A0A2R9SRA9"/>
<dbReference type="KEGG" id="pvo:PVOR_21479"/>
<dbReference type="Proteomes" id="UP000003094">
    <property type="component" value="Unassembled WGS sequence"/>
</dbReference>
<evidence type="ECO:0000313" key="2">
    <source>
        <dbReference type="Proteomes" id="UP000003094"/>
    </source>
</evidence>
<proteinExistence type="predicted"/>
<dbReference type="Pfam" id="PF06754">
    <property type="entry name" value="PhnG"/>
    <property type="match status" value="1"/>
</dbReference>
<name>A0A2R9SRA9_9BACL</name>
<dbReference type="GO" id="GO:0015716">
    <property type="term" value="P:organic phosphonate transport"/>
    <property type="evidence" value="ECO:0007669"/>
    <property type="project" value="InterPro"/>
</dbReference>
<accession>A0A2R9SRA9</accession>
<evidence type="ECO:0000313" key="1">
    <source>
        <dbReference type="EMBL" id="EFU39893.1"/>
    </source>
</evidence>
<dbReference type="InterPro" id="IPR009609">
    <property type="entry name" value="Phosphonate_metab_PhnG"/>
</dbReference>
<dbReference type="EMBL" id="ADHJ01000037">
    <property type="protein sequence ID" value="EFU39893.1"/>
    <property type="molecule type" value="Genomic_DNA"/>
</dbReference>
<keyword evidence="2" id="KW-1185">Reference proteome</keyword>
<organism evidence="1 2">
    <name type="scientific">Paenibacillus vortex V453</name>
    <dbReference type="NCBI Taxonomy" id="715225"/>
    <lineage>
        <taxon>Bacteria</taxon>
        <taxon>Bacillati</taxon>
        <taxon>Bacillota</taxon>
        <taxon>Bacilli</taxon>
        <taxon>Bacillales</taxon>
        <taxon>Paenibacillaceae</taxon>
        <taxon>Paenibacillus</taxon>
    </lineage>
</organism>
<dbReference type="RefSeq" id="WP_006211094.1">
    <property type="nucleotide sequence ID" value="NZ_ADHJ01000037.1"/>
</dbReference>